<evidence type="ECO:0000313" key="6">
    <source>
        <dbReference type="RefSeq" id="XP_017780788.1"/>
    </source>
</evidence>
<dbReference type="PANTHER" id="PTHR47327:SF8">
    <property type="entry name" value="FI17836P1"/>
    <property type="match status" value="1"/>
</dbReference>
<keyword evidence="1" id="KW-1133">Transmembrane helix</keyword>
<feature type="chain" id="PRO_5045475275" evidence="2">
    <location>
        <begin position="20"/>
        <end position="703"/>
    </location>
</feature>
<keyword evidence="1" id="KW-0472">Membrane</keyword>
<dbReference type="Gene3D" id="3.50.4.10">
    <property type="entry name" value="Hepatocyte Growth Factor"/>
    <property type="match status" value="2"/>
</dbReference>
<evidence type="ECO:0000259" key="3">
    <source>
        <dbReference type="PROSITE" id="PS50948"/>
    </source>
</evidence>
<name>A0ABM1N1T8_NICVS</name>
<dbReference type="Pfam" id="PF00024">
    <property type="entry name" value="PAN_1"/>
    <property type="match status" value="2"/>
</dbReference>
<evidence type="ECO:0000313" key="5">
    <source>
        <dbReference type="Proteomes" id="UP000695000"/>
    </source>
</evidence>
<dbReference type="PROSITE" id="PS51034">
    <property type="entry name" value="ZP_2"/>
    <property type="match status" value="1"/>
</dbReference>
<accession>A0ABM1N1T8</accession>
<dbReference type="PROSITE" id="PS50948">
    <property type="entry name" value="PAN"/>
    <property type="match status" value="3"/>
</dbReference>
<dbReference type="Proteomes" id="UP000695000">
    <property type="component" value="Unplaced"/>
</dbReference>
<dbReference type="PANTHER" id="PTHR47327">
    <property type="entry name" value="FI18240P1-RELATED"/>
    <property type="match status" value="1"/>
</dbReference>
<evidence type="ECO:0000259" key="4">
    <source>
        <dbReference type="PROSITE" id="PS51034"/>
    </source>
</evidence>
<feature type="transmembrane region" description="Helical" evidence="1">
    <location>
        <begin position="634"/>
        <end position="659"/>
    </location>
</feature>
<feature type="domain" description="Apple" evidence="3">
    <location>
        <begin position="126"/>
        <end position="218"/>
    </location>
</feature>
<feature type="domain" description="Apple" evidence="3">
    <location>
        <begin position="227"/>
        <end position="309"/>
    </location>
</feature>
<dbReference type="RefSeq" id="XP_017780788.1">
    <property type="nucleotide sequence ID" value="XM_017925299.1"/>
</dbReference>
<dbReference type="GeneID" id="108565714"/>
<gene>
    <name evidence="6" type="primary">LOC108565714</name>
</gene>
<feature type="domain" description="ZP" evidence="4">
    <location>
        <begin position="315"/>
        <end position="565"/>
    </location>
</feature>
<reference evidence="6" key="1">
    <citation type="submission" date="2025-08" db="UniProtKB">
        <authorList>
            <consortium name="RefSeq"/>
        </authorList>
    </citation>
    <scope>IDENTIFICATION</scope>
    <source>
        <tissue evidence="6">Whole Larva</tissue>
    </source>
</reference>
<dbReference type="InterPro" id="IPR056953">
    <property type="entry name" value="CUT_N"/>
</dbReference>
<dbReference type="CDD" id="cd01099">
    <property type="entry name" value="PAN_AP_HGF"/>
    <property type="match status" value="1"/>
</dbReference>
<organism evidence="5 6">
    <name type="scientific">Nicrophorus vespilloides</name>
    <name type="common">Boreal carrion beetle</name>
    <dbReference type="NCBI Taxonomy" id="110193"/>
    <lineage>
        <taxon>Eukaryota</taxon>
        <taxon>Metazoa</taxon>
        <taxon>Ecdysozoa</taxon>
        <taxon>Arthropoda</taxon>
        <taxon>Hexapoda</taxon>
        <taxon>Insecta</taxon>
        <taxon>Pterygota</taxon>
        <taxon>Neoptera</taxon>
        <taxon>Endopterygota</taxon>
        <taxon>Coleoptera</taxon>
        <taxon>Polyphaga</taxon>
        <taxon>Staphyliniformia</taxon>
        <taxon>Silphidae</taxon>
        <taxon>Nicrophorinae</taxon>
        <taxon>Nicrophorus</taxon>
    </lineage>
</organism>
<keyword evidence="5" id="KW-1185">Reference proteome</keyword>
<dbReference type="InterPro" id="IPR052774">
    <property type="entry name" value="Celegans_DevNeuronal_Protein"/>
</dbReference>
<dbReference type="Pfam" id="PF25057">
    <property type="entry name" value="CUT_N"/>
    <property type="match status" value="1"/>
</dbReference>
<evidence type="ECO:0000256" key="1">
    <source>
        <dbReference type="SAM" id="Phobius"/>
    </source>
</evidence>
<dbReference type="SUPFAM" id="SSF57414">
    <property type="entry name" value="Hairpin loop containing domain-like"/>
    <property type="match status" value="1"/>
</dbReference>
<sequence length="703" mass="79484">MPKITLSLVFVIVVSSIHAISSARLECAKDRVVKFEKIIGIRPRYSLHPNLLHQATNDGRSRSITIDCLNKCLEIKECSSFVLFYENASCYWFTDDISNLHEEDETLYDADVAWFRKTCFHEPKICDRIWTFERIPGATLVGNNTKQLPKAVKRSECQQACLNETTFECRSAKFRIQNYSNFRSEASGLCTLSDADRHSVPNAYRASRLDEEYLENQCTKNLTNVFCAFEEFPDVRLGHSDASLSDASESQCRSECDSKTIFGCRGYTLLPGSRSHLFTCLMHGENSKLHGPRALVHHAGAKYYERAPCLNITVTCSRDEMLVRFQPDNPFRGRLYMNGYSDNPECYALGNDRAPITLRLPLVMHRCGILEARSPINRTLMSSTMIIQYNSLVQTQSDRIINVGCVFANDTKKVVVGTGFNVSRDHTGLGTSLINSSVSLPTVDMRIVDLSTNGDISETEIGDDLKLIIEMHPRNNGFDIWAGHLIAMTENGRESILLLDDRGCPTNLDIFPSLQKIYNNDSVTLTSTFQAFKFSSSNILRFSVIVQFCSGRCPSIDCGAVYNANNKRRAVVTEDVSNRKYEEEMGSVLEEMPLEFVLVVRSATVRQDRLIHGENNRILVAGYDLNTNEVCLDFSLLIGIAITWILIQIILLVCCVALIRRYRKHYEDRQLSESVEELHKNFGLGFSNLENARRVRFADGHLT</sequence>
<feature type="signal peptide" evidence="2">
    <location>
        <begin position="1"/>
        <end position="19"/>
    </location>
</feature>
<dbReference type="SMART" id="SM00241">
    <property type="entry name" value="ZP"/>
    <property type="match status" value="1"/>
</dbReference>
<feature type="domain" description="Apple" evidence="3">
    <location>
        <begin position="27"/>
        <end position="119"/>
    </location>
</feature>
<dbReference type="InterPro" id="IPR003609">
    <property type="entry name" value="Pan_app"/>
</dbReference>
<keyword evidence="2" id="KW-0732">Signal</keyword>
<evidence type="ECO:0000256" key="2">
    <source>
        <dbReference type="SAM" id="SignalP"/>
    </source>
</evidence>
<keyword evidence="1" id="KW-0812">Transmembrane</keyword>
<protein>
    <submittedName>
        <fullName evidence="6">Uncharacterized protein LOC108565714</fullName>
    </submittedName>
</protein>
<dbReference type="InterPro" id="IPR001507">
    <property type="entry name" value="ZP_dom"/>
</dbReference>
<proteinExistence type="predicted"/>
<dbReference type="SMART" id="SM00473">
    <property type="entry name" value="PAN_AP"/>
    <property type="match status" value="3"/>
</dbReference>